<evidence type="ECO:0000256" key="3">
    <source>
        <dbReference type="ARBA" id="ARBA00022467"/>
    </source>
</evidence>
<dbReference type="SUPFAM" id="SSF46966">
    <property type="entry name" value="Spectrin repeat"/>
    <property type="match status" value="11"/>
</dbReference>
<dbReference type="EMBL" id="VCAZ01000075">
    <property type="protein sequence ID" value="TSP36061.1"/>
    <property type="molecule type" value="Genomic_DNA"/>
</dbReference>
<keyword evidence="4 8" id="KW-0963">Cytoplasm</keyword>
<organism evidence="13 14">
    <name type="scientific">Bagarius yarrelli</name>
    <name type="common">Goonch</name>
    <name type="synonym">Bagrus yarrelli</name>
    <dbReference type="NCBI Taxonomy" id="175774"/>
    <lineage>
        <taxon>Eukaryota</taxon>
        <taxon>Metazoa</taxon>
        <taxon>Chordata</taxon>
        <taxon>Craniata</taxon>
        <taxon>Vertebrata</taxon>
        <taxon>Euteleostomi</taxon>
        <taxon>Actinopterygii</taxon>
        <taxon>Neopterygii</taxon>
        <taxon>Teleostei</taxon>
        <taxon>Ostariophysi</taxon>
        <taxon>Siluriformes</taxon>
        <taxon>Sisoridae</taxon>
        <taxon>Sisorinae</taxon>
        <taxon>Bagarius</taxon>
    </lineage>
</organism>
<dbReference type="SUPFAM" id="SSF47576">
    <property type="entry name" value="Calponin-homology domain, CH-domain"/>
    <property type="match status" value="1"/>
</dbReference>
<reference evidence="13 14" key="1">
    <citation type="journal article" date="2019" name="Genome Biol. Evol.">
        <title>Whole-Genome Sequencing of the Giant Devil Catfish, Bagarius yarrelli.</title>
        <authorList>
            <person name="Jiang W."/>
            <person name="Lv Y."/>
            <person name="Cheng L."/>
            <person name="Yang K."/>
            <person name="Chao B."/>
            <person name="Wang X."/>
            <person name="Li Y."/>
            <person name="Pan X."/>
            <person name="You X."/>
            <person name="Zhang Y."/>
            <person name="Yang J."/>
            <person name="Li J."/>
            <person name="Zhang X."/>
            <person name="Liu S."/>
            <person name="Sun C."/>
            <person name="Yang J."/>
            <person name="Shi Q."/>
        </authorList>
    </citation>
    <scope>NUCLEOTIDE SEQUENCE [LARGE SCALE GENOMIC DNA]</scope>
    <source>
        <strain evidence="13">JWS20170419001</strain>
        <tissue evidence="13">Muscle</tissue>
    </source>
</reference>
<dbReference type="FunFam" id="1.20.58.60:FF:000059">
    <property type="entry name" value="Spectrin beta chain"/>
    <property type="match status" value="1"/>
</dbReference>
<evidence type="ECO:0000313" key="14">
    <source>
        <dbReference type="Proteomes" id="UP000319801"/>
    </source>
</evidence>
<dbReference type="InterPro" id="IPR001715">
    <property type="entry name" value="CH_dom"/>
</dbReference>
<keyword evidence="9" id="KW-0175">Coiled coil</keyword>
<dbReference type="SMART" id="SM00150">
    <property type="entry name" value="SPEC"/>
    <property type="match status" value="14"/>
</dbReference>
<dbReference type="Gene3D" id="2.30.29.30">
    <property type="entry name" value="Pleckstrin-homology domain (PH domain)/Phosphotyrosine-binding domain (PTB)"/>
    <property type="match status" value="1"/>
</dbReference>
<dbReference type="CDD" id="cd21246">
    <property type="entry name" value="CH_SPTB-like_rpt1"/>
    <property type="match status" value="1"/>
</dbReference>
<proteinExistence type="inferred from homology"/>
<dbReference type="InterPro" id="IPR002017">
    <property type="entry name" value="Spectrin_repeat"/>
</dbReference>
<gene>
    <name evidence="13" type="ORF">Baya_10233</name>
</gene>
<comment type="caution">
    <text evidence="13">The sequence shown here is derived from an EMBL/GenBank/DDBJ whole genome shotgun (WGS) entry which is preliminary data.</text>
</comment>
<dbReference type="GO" id="GO:0003779">
    <property type="term" value="F:actin binding"/>
    <property type="evidence" value="ECO:0007669"/>
    <property type="project" value="UniProtKB-KW"/>
</dbReference>
<dbReference type="InterPro" id="IPR041681">
    <property type="entry name" value="PH_9"/>
</dbReference>
<dbReference type="FunFam" id="1.20.58.60:FF:000049">
    <property type="entry name" value="Spectrin beta chain"/>
    <property type="match status" value="1"/>
</dbReference>
<dbReference type="PROSITE" id="PS00020">
    <property type="entry name" value="ACTININ_2"/>
    <property type="match status" value="1"/>
</dbReference>
<evidence type="ECO:0000256" key="6">
    <source>
        <dbReference type="ARBA" id="ARBA00023203"/>
    </source>
</evidence>
<dbReference type="SMART" id="SM00033">
    <property type="entry name" value="CH"/>
    <property type="match status" value="2"/>
</dbReference>
<dbReference type="PRINTS" id="PR00683">
    <property type="entry name" value="SPECTRINPH"/>
</dbReference>
<feature type="domain" description="PH" evidence="11">
    <location>
        <begin position="2047"/>
        <end position="2157"/>
    </location>
</feature>
<dbReference type="FunFam" id="1.10.418.10:FF:000004">
    <property type="entry name" value="Spectrin beta chain"/>
    <property type="match status" value="1"/>
</dbReference>
<dbReference type="PROSITE" id="PS50003">
    <property type="entry name" value="PH_DOMAIN"/>
    <property type="match status" value="1"/>
</dbReference>
<dbReference type="PANTHER" id="PTHR11915">
    <property type="entry name" value="SPECTRIN/FILAMIN RELATED CYTOSKELETAL PROTEIN"/>
    <property type="match status" value="1"/>
</dbReference>
<dbReference type="InterPro" id="IPR011993">
    <property type="entry name" value="PH-like_dom_sf"/>
</dbReference>
<accession>A0A556UXW9</accession>
<dbReference type="CDD" id="cd10571">
    <property type="entry name" value="PH_beta_spectrin"/>
    <property type="match status" value="1"/>
</dbReference>
<protein>
    <recommendedName>
        <fullName evidence="8">Spectrin beta chain</fullName>
    </recommendedName>
</protein>
<dbReference type="InterPro" id="IPR001605">
    <property type="entry name" value="PH_dom-spectrin-type"/>
</dbReference>
<keyword evidence="3 8" id="KW-0117">Actin capping</keyword>
<dbReference type="GO" id="GO:0005543">
    <property type="term" value="F:phospholipid binding"/>
    <property type="evidence" value="ECO:0007669"/>
    <property type="project" value="InterPro"/>
</dbReference>
<dbReference type="PROSITE" id="PS50021">
    <property type="entry name" value="CH"/>
    <property type="match status" value="2"/>
</dbReference>
<dbReference type="FunFam" id="1.10.418.10:FF:000001">
    <property type="entry name" value="Actinin alpha 1"/>
    <property type="match status" value="1"/>
</dbReference>
<evidence type="ECO:0000256" key="9">
    <source>
        <dbReference type="SAM" id="Coils"/>
    </source>
</evidence>
<evidence type="ECO:0000256" key="2">
    <source>
        <dbReference type="ARBA" id="ARBA00006826"/>
    </source>
</evidence>
<keyword evidence="7 8" id="KW-0206">Cytoskeleton</keyword>
<feature type="coiled-coil region" evidence="9">
    <location>
        <begin position="1114"/>
        <end position="1141"/>
    </location>
</feature>
<dbReference type="Gene3D" id="1.20.58.60">
    <property type="match status" value="11"/>
</dbReference>
<dbReference type="SUPFAM" id="SSF50729">
    <property type="entry name" value="PH domain-like"/>
    <property type="match status" value="1"/>
</dbReference>
<evidence type="ECO:0000313" key="13">
    <source>
        <dbReference type="EMBL" id="TSP36061.1"/>
    </source>
</evidence>
<evidence type="ECO:0000256" key="8">
    <source>
        <dbReference type="PIRNR" id="PIRNR002297"/>
    </source>
</evidence>
<dbReference type="FunFam" id="1.20.58.60:FF:000019">
    <property type="entry name" value="Spectrin beta chain"/>
    <property type="match status" value="1"/>
</dbReference>
<dbReference type="InterPro" id="IPR001589">
    <property type="entry name" value="Actinin_actin-bd_CS"/>
</dbReference>
<dbReference type="GO" id="GO:0016020">
    <property type="term" value="C:membrane"/>
    <property type="evidence" value="ECO:0007669"/>
    <property type="project" value="UniProtKB-ARBA"/>
</dbReference>
<comment type="similarity">
    <text evidence="2 8">Belongs to the spectrin family.</text>
</comment>
<dbReference type="Pfam" id="PF00435">
    <property type="entry name" value="Spectrin"/>
    <property type="match status" value="14"/>
</dbReference>
<comment type="subcellular location">
    <subcellularLocation>
        <location evidence="1">Cytoplasm</location>
        <location evidence="1">Cytoskeleton</location>
    </subcellularLocation>
</comment>
<dbReference type="InterPro" id="IPR001849">
    <property type="entry name" value="PH_domain"/>
</dbReference>
<name>A0A556UXW9_BAGYA</name>
<evidence type="ECO:0000256" key="7">
    <source>
        <dbReference type="ARBA" id="ARBA00023212"/>
    </source>
</evidence>
<evidence type="ECO:0000259" key="11">
    <source>
        <dbReference type="PROSITE" id="PS50003"/>
    </source>
</evidence>
<dbReference type="SMART" id="SM00233">
    <property type="entry name" value="PH"/>
    <property type="match status" value="1"/>
</dbReference>
<dbReference type="FunFam" id="1.20.58.60:FF:000130">
    <property type="entry name" value="Spectrin beta chain"/>
    <property type="match status" value="1"/>
</dbReference>
<feature type="region of interest" description="Disordered" evidence="10">
    <location>
        <begin position="1927"/>
        <end position="1952"/>
    </location>
</feature>
<keyword evidence="14" id="KW-1185">Reference proteome</keyword>
<dbReference type="GO" id="GO:0051693">
    <property type="term" value="P:actin filament capping"/>
    <property type="evidence" value="ECO:0007669"/>
    <property type="project" value="UniProtKB-UniRule"/>
</dbReference>
<sequence>MSALSPTDFDSVEIQQQYNDINNRWELAAEAEWDNENSSAQMEYGRLEREPCLSPAAFVNQVQYSNILEGRFKQLQVLDVYRVKLVPHIARFAGGTRVSERFLEPPVFRFESQPTKTNVIPSPANKKNALDTCCPFYHGRQLSRPNAKRDLCDPRTFTDGMGLFRLVVESVQRICHLSPPDSSMRSNQHAALAQHSLNVATVTAPAARTADISRVNHARFRLSELPVKASIEREAVQKKTFTKWVNSHLGRVTCRINDLYTDLRDGRMLIRLLEVLSSEQLPKPTKGRMRIHCLENVDKALQFLKEQKVHLENMGSHDIVDGNHRLTLGLIWTIILRFQIQDISVETEDNKEKKSAKDALLLWCQMKTAGYPNVNVHNFTTSWRDGLAFNAIVHKHRPDLIEFDTLKRSNAHYNLQNAFNIAEKEMGLTKLLDPEDEKSIITYVATYYHYFSKMKALAVEGKRIGKVLDYAIEADQLIEKYETLASELLQWIEQTIETLNDRQLANSLSGVQNQLQAFNTYRTVEKPPNKMRANNQKVYMPREGKLISDINKAWERLEKAEHERELALRNELIRQEKLEMLAARFDRKAAMRETWLSENQRLVSQDNFGFDLSAVEAATRKHEAIETDIVAYGERVAAVEAVAPYKPCEPALVEEKVALLGQTYEELGQLVAERRAQLEDSRRLWQLLWELGEEAAWMREQEQIMATEECGKDLSSALRLLSKHEAFREEMAARYGPLGNSIAAGEQLASRLREERLKESVTFHQFQTDACDMEAWLQEALRQVSSQEVGHDEYSTQTLARKHKEVEEEIQSHRSLIDSLHEQAQSLPEEYAQSPQVEGRLPSIEQRYEELKALSSARRDALEGALALYRMYSEADACKLWIGEKEQWLLTMEIPSKLEDLEVVQQRFETLEPEMNNIGSRVSDVNQVAEQLLKSDNCNKEQIHQTQDQLNDRWHEFQRLANERKQAMESALNLQNYHLECNELQSWMKEKTKVIESTQGLGNDLAGVMALQRKLTGMERDLEAIQGKLGGQRAEAEKLASEHPEQAEEIQARLTDMEDVWEELCGTMKKREESLGEASKLQGFLRHLDDFQAWLSRTQTAVASEDTPTSLAEAEQLLAQHEAIKNEVDNYRDDYERIKATGAEGQTDAQYMFLAQRLQALDTGWQDLRRMWESRQCLLAQAFDFQTFLRDAKQAESFLNSQEYVLSHTEMPSSLEGALEAIKKHEDFLTTMEASEEKINGVVESGRRLVSDGNANADKIQEKADSIEERHQKNKQAANELLGKLKDNRELQHFLQDGQEDMTYDEARNLHSKWQKHQAFMAELASNKDWLDKIAKEGQALVKEKPELEEIVSETLRELQKQWDLLETTTQTKAQCLFDANRAELFTQSCSALDTWLQNLSSQLQSDDFGKDLTSVNILLKKHQMLEHQMEVREKEVQSLQSQALALSQEDARIVEVDGQQRRVIDTFAQLQDPLRDRLQHLLASKEAHQFNRDLEDEILWVKERMPLATSVDHGKDLPSVQLLIKKNQTLQKEIQGHQPRIDDLQAHGRNMAPRGGAEMNGQLDEPLNELGDLWTWLIAETEQRHKRLVEAHRSQQFYADAAEAEAWMGEQELHMMSEEKAKDEQSALVMVKKHQILEQALEDYAQTIHQLANSSRLMVDSEHPESERIALRQAQVDKLYAGLKDLAEERRGKLQERLRLTQLKREVDDLEQWIAEREVVAGSHELGQDYEHVTMLRDRFREFARDTSAIGQERVDTVNAQADALIESGHPENASVAEWKDGLNEAWADLLELMDTRTQMLAASYELQRFQQDAREALARIRNKREALNSAELGRDLNTVQHLHRQHTTYEHDVHALSGQVTQVQDDAARLQKAYAGEKADDIHRHERAVTEAWEELLSATQARRLLLLDTVEKFRFFNMLEEQEFQRRKEEEERARRPPTPPPVEEVVPSEVEYESGASVMTLTSISLISFFYPQSLSVSGSEFPNTEPKPLIKPVSNPVPKPYKAHQRGSEAESVNGPGQDSGLDTASRHEPSGTLPSRIEASAEAMEGTLCRKQEMESQGKKAANRSWQNVYCVLRKGSLGFYKDNKSASNGIPYHGEVPISLGEATCEVAHDYKKRKHVFKLKLGDGKEFLFQAKDEAEMSSWIRAIHSSMPPNNIDDLSPAPPLTRAMTMPPMSPSEGEGVTMRNKEGKEKDREKRFSFFGKKK</sequence>
<dbReference type="Proteomes" id="UP000319801">
    <property type="component" value="Unassembled WGS sequence"/>
</dbReference>
<feature type="region of interest" description="Disordered" evidence="10">
    <location>
        <begin position="2171"/>
        <end position="2210"/>
    </location>
</feature>
<dbReference type="FunFam" id="2.30.29.30:FF:000024">
    <property type="entry name" value="Spectrin beta chain"/>
    <property type="match status" value="1"/>
</dbReference>
<keyword evidence="5" id="KW-0677">Repeat</keyword>
<dbReference type="Pfam" id="PF15410">
    <property type="entry name" value="PH_9"/>
    <property type="match status" value="1"/>
</dbReference>
<evidence type="ECO:0000256" key="10">
    <source>
        <dbReference type="SAM" id="MobiDB-lite"/>
    </source>
</evidence>
<evidence type="ECO:0000256" key="5">
    <source>
        <dbReference type="ARBA" id="ARBA00022737"/>
    </source>
</evidence>
<dbReference type="InterPro" id="IPR036872">
    <property type="entry name" value="CH_dom_sf"/>
</dbReference>
<feature type="compositionally biased region" description="Basic and acidic residues" evidence="10">
    <location>
        <begin position="2190"/>
        <end position="2203"/>
    </location>
</feature>
<evidence type="ECO:0000259" key="12">
    <source>
        <dbReference type="PROSITE" id="PS50021"/>
    </source>
</evidence>
<feature type="domain" description="Calponin-homology (CH)" evidence="12">
    <location>
        <begin position="235"/>
        <end position="339"/>
    </location>
</feature>
<dbReference type="InterPro" id="IPR016343">
    <property type="entry name" value="Spectrin_bsu"/>
</dbReference>
<dbReference type="Gene3D" id="1.10.418.10">
    <property type="entry name" value="Calponin-like domain"/>
    <property type="match status" value="2"/>
</dbReference>
<dbReference type="CDD" id="cd00176">
    <property type="entry name" value="SPEC"/>
    <property type="match status" value="8"/>
</dbReference>
<keyword evidence="6 8" id="KW-0009">Actin-binding</keyword>
<dbReference type="FunFam" id="1.20.58.60:FF:000028">
    <property type="entry name" value="Spectrin beta chain"/>
    <property type="match status" value="1"/>
</dbReference>
<evidence type="ECO:0000256" key="1">
    <source>
        <dbReference type="ARBA" id="ARBA00004245"/>
    </source>
</evidence>
<feature type="compositionally biased region" description="Basic and acidic residues" evidence="10">
    <location>
        <begin position="1927"/>
        <end position="1938"/>
    </location>
</feature>
<feature type="region of interest" description="Disordered" evidence="10">
    <location>
        <begin position="1985"/>
        <end position="2043"/>
    </location>
</feature>
<dbReference type="Pfam" id="PF00307">
    <property type="entry name" value="CH"/>
    <property type="match status" value="2"/>
</dbReference>
<dbReference type="GO" id="GO:0008091">
    <property type="term" value="C:spectrin"/>
    <property type="evidence" value="ECO:0007669"/>
    <property type="project" value="InterPro"/>
</dbReference>
<dbReference type="GO" id="GO:0005200">
    <property type="term" value="F:structural constituent of cytoskeleton"/>
    <property type="evidence" value="ECO:0007669"/>
    <property type="project" value="UniProtKB-UniRule"/>
</dbReference>
<dbReference type="OrthoDB" id="5865767at2759"/>
<dbReference type="PROSITE" id="PS00019">
    <property type="entry name" value="ACTININ_1"/>
    <property type="match status" value="1"/>
</dbReference>
<dbReference type="PIRSF" id="PIRSF002297">
    <property type="entry name" value="Spectrin_beta_subunit"/>
    <property type="match status" value="1"/>
</dbReference>
<feature type="domain" description="Calponin-homology (CH)" evidence="12">
    <location>
        <begin position="354"/>
        <end position="458"/>
    </location>
</feature>
<evidence type="ECO:0000256" key="4">
    <source>
        <dbReference type="ARBA" id="ARBA00022490"/>
    </source>
</evidence>
<feature type="coiled-coil region" evidence="9">
    <location>
        <begin position="1423"/>
        <end position="1450"/>
    </location>
</feature>
<dbReference type="InterPro" id="IPR018159">
    <property type="entry name" value="Spectrin/alpha-actinin"/>
</dbReference>
<feature type="coiled-coil region" evidence="9">
    <location>
        <begin position="1250"/>
        <end position="1288"/>
    </location>
</feature>